<protein>
    <submittedName>
        <fullName evidence="1">Uncharacterized protein</fullName>
    </submittedName>
</protein>
<organism evidence="1 2">
    <name type="scientific">Lactobacillus crispatus</name>
    <dbReference type="NCBI Taxonomy" id="47770"/>
    <lineage>
        <taxon>Bacteria</taxon>
        <taxon>Bacillati</taxon>
        <taxon>Bacillota</taxon>
        <taxon>Bacilli</taxon>
        <taxon>Lactobacillales</taxon>
        <taxon>Lactobacillaceae</taxon>
        <taxon>Lactobacillus</taxon>
    </lineage>
</organism>
<comment type="caution">
    <text evidence="1">The sequence shown here is derived from an EMBL/GenBank/DDBJ whole genome shotgun (WGS) entry which is preliminary data.</text>
</comment>
<dbReference type="GO" id="GO:0008237">
    <property type="term" value="F:metallopeptidase activity"/>
    <property type="evidence" value="ECO:0007669"/>
    <property type="project" value="InterPro"/>
</dbReference>
<dbReference type="Gene3D" id="3.40.390.10">
    <property type="entry name" value="Collagenase (Catalytic Domain)"/>
    <property type="match status" value="1"/>
</dbReference>
<accession>A0AAW6XMQ6</accession>
<proteinExistence type="predicted"/>
<dbReference type="EMBL" id="JASOGN010000119">
    <property type="protein sequence ID" value="MDK6503628.1"/>
    <property type="molecule type" value="Genomic_DNA"/>
</dbReference>
<dbReference type="AlphaFoldDB" id="A0AAW6XMQ6"/>
<dbReference type="RefSeq" id="WP_285043627.1">
    <property type="nucleotide sequence ID" value="NZ_JASOGN010000119.1"/>
</dbReference>
<evidence type="ECO:0000313" key="2">
    <source>
        <dbReference type="Proteomes" id="UP001230300"/>
    </source>
</evidence>
<dbReference type="SUPFAM" id="SSF55486">
    <property type="entry name" value="Metalloproteases ('zincins'), catalytic domain"/>
    <property type="match status" value="1"/>
</dbReference>
<reference evidence="1" key="1">
    <citation type="submission" date="2023-05" db="EMBL/GenBank/DDBJ databases">
        <title>Cataloging the Phylogenetic Diversity of Human Bladder Bacteria.</title>
        <authorList>
            <person name="Du J."/>
        </authorList>
    </citation>
    <scope>NUCLEOTIDE SEQUENCE</scope>
    <source>
        <strain evidence="1">UMB9226</strain>
    </source>
</reference>
<name>A0AAW6XMQ6_9LACO</name>
<gene>
    <name evidence="1" type="ORF">QP235_10745</name>
</gene>
<evidence type="ECO:0000313" key="1">
    <source>
        <dbReference type="EMBL" id="MDK6503628.1"/>
    </source>
</evidence>
<dbReference type="InterPro" id="IPR024079">
    <property type="entry name" value="MetalloPept_cat_dom_sf"/>
</dbReference>
<dbReference type="Proteomes" id="UP001230300">
    <property type="component" value="Unassembled WGS sequence"/>
</dbReference>
<sequence length="128" mass="14904">NPSENALYVRGDIKSNQDMKAAQNDTLAMNGNPLSTVIHELGHWYQYQQIKANHPEFSHEEILAREIENSKEIVDMLSAKGYNIKRDISTYANRSVINFKEFELFAEIFVRYMMNNPQFKQFVDKGVE</sequence>
<feature type="non-terminal residue" evidence="1">
    <location>
        <position position="1"/>
    </location>
</feature>